<dbReference type="InterPro" id="IPR036770">
    <property type="entry name" value="Ankyrin_rpt-contain_sf"/>
</dbReference>
<dbReference type="Pfam" id="PF00023">
    <property type="entry name" value="Ank"/>
    <property type="match status" value="1"/>
</dbReference>
<evidence type="ECO:0000259" key="5">
    <source>
        <dbReference type="Pfam" id="PF24809"/>
    </source>
</evidence>
<evidence type="ECO:0000256" key="3">
    <source>
        <dbReference type="SAM" id="MobiDB-lite"/>
    </source>
</evidence>
<dbReference type="InterPro" id="IPR056125">
    <property type="entry name" value="DUF7708"/>
</dbReference>
<comment type="caution">
    <text evidence="7">The sequence shown here is derived from an EMBL/GenBank/DDBJ whole genome shotgun (WGS) entry which is preliminary data.</text>
</comment>
<dbReference type="PANTHER" id="PTHR10039">
    <property type="entry name" value="AMELOGENIN"/>
    <property type="match status" value="1"/>
</dbReference>
<keyword evidence="2" id="KW-0040">ANK repeat</keyword>
<organism evidence="7 8">
    <name type="scientific">Pseudallescheria apiosperma</name>
    <name type="common">Scedosporium apiospermum</name>
    <dbReference type="NCBI Taxonomy" id="563466"/>
    <lineage>
        <taxon>Eukaryota</taxon>
        <taxon>Fungi</taxon>
        <taxon>Dikarya</taxon>
        <taxon>Ascomycota</taxon>
        <taxon>Pezizomycotina</taxon>
        <taxon>Sordariomycetes</taxon>
        <taxon>Hypocreomycetidae</taxon>
        <taxon>Microascales</taxon>
        <taxon>Microascaceae</taxon>
        <taxon>Scedosporium</taxon>
    </lineage>
</organism>
<dbReference type="PROSITE" id="PS50297">
    <property type="entry name" value="ANK_REP_REGION"/>
    <property type="match status" value="1"/>
</dbReference>
<dbReference type="HOGENOM" id="CLU_002406_1_0_1"/>
<dbReference type="KEGG" id="sapo:SAPIO_CDS4263"/>
<dbReference type="OrthoDB" id="21416at2759"/>
<evidence type="ECO:0000259" key="6">
    <source>
        <dbReference type="Pfam" id="PF24883"/>
    </source>
</evidence>
<keyword evidence="8" id="KW-1185">Reference proteome</keyword>
<feature type="region of interest" description="Disordered" evidence="3">
    <location>
        <begin position="660"/>
        <end position="680"/>
    </location>
</feature>
<reference evidence="7 8" key="1">
    <citation type="journal article" date="2014" name="Genome Announc.">
        <title>Draft genome sequence of the pathogenic fungus Scedosporium apiospermum.</title>
        <authorList>
            <person name="Vandeputte P."/>
            <person name="Ghamrawi S."/>
            <person name="Rechenmann M."/>
            <person name="Iltis A."/>
            <person name="Giraud S."/>
            <person name="Fleury M."/>
            <person name="Thornton C."/>
            <person name="Delhaes L."/>
            <person name="Meyer W."/>
            <person name="Papon N."/>
            <person name="Bouchara J.P."/>
        </authorList>
    </citation>
    <scope>NUCLEOTIDE SEQUENCE [LARGE SCALE GENOMIC DNA]</scope>
    <source>
        <strain evidence="7 8">IHEM 14462</strain>
    </source>
</reference>
<feature type="domain" description="DUF7708" evidence="5">
    <location>
        <begin position="66"/>
        <end position="192"/>
    </location>
</feature>
<evidence type="ECO:0000313" key="8">
    <source>
        <dbReference type="Proteomes" id="UP000028545"/>
    </source>
</evidence>
<evidence type="ECO:0000256" key="2">
    <source>
        <dbReference type="PROSITE-ProRule" id="PRU00023"/>
    </source>
</evidence>
<dbReference type="Proteomes" id="UP000028545">
    <property type="component" value="Unassembled WGS sequence"/>
</dbReference>
<dbReference type="PROSITE" id="PS50088">
    <property type="entry name" value="ANK_REPEAT"/>
    <property type="match status" value="1"/>
</dbReference>
<proteinExistence type="predicted"/>
<dbReference type="Gene3D" id="1.25.40.20">
    <property type="entry name" value="Ankyrin repeat-containing domain"/>
    <property type="match status" value="1"/>
</dbReference>
<dbReference type="InterPro" id="IPR054471">
    <property type="entry name" value="GPIID_WHD"/>
</dbReference>
<dbReference type="EMBL" id="JOWA01000091">
    <property type="protein sequence ID" value="KEZ43658.1"/>
    <property type="molecule type" value="Genomic_DNA"/>
</dbReference>
<sequence>MASPDPLLQTFYDAKTEFEKSLPSNVRFRDILAVTSADKLWDAMNKLQAEQAKKRRMRWLGKIGPFIERLESLSGVIEVFTQAKPEIMALVWGPIKLVLMCVRQWSQAFDAIVKSIQRIGDLLPQFNNVLPSFINNKHIKDVVVLFFQDILDFYREILQFFTLPLAKAMWETVWPKRKEAIRDVEARIELHATLLRDNVTFEDIRRAEEARAASFREFREAEAQRSKENFQALEIAINPRILLWLQGIPGAGKTFLASWVALEAKKKGRVVYAFNSYIHTDTTSISIMHSLLFQLASEDEDLQTILTESNKRDLKTNMATAKELLTNALKVVGGAFVIVDGLDEVEEVERKLFLISLMDVLDACRDTTTKVCISSRAEHDITQILVPKATTIRVDKKNIVGIQVYVGSRYKQWMAESDFSSRGRQEIQALLSPISVTAKGMFLYARIIIDNVVDLTNIDDVRRELRTLPANLGAAYERVFSRINHLPKQKQQSAKRILGWIGCSPTPLKQHELEQALLVAAKTYDDTPTVDSSLNIVKLCGPIVEVVDGTLRLVHFTVKEYLFGGENGFVSMHQSILDLVDTCVTYLCYDALGPDIEDDQLKENLLAGKYRFLSFASYWWFVLAKQYIRLTRDKTQLDDVNGLLRKLFSERENLNFEVDVGNKGNTEQGQKKDGQPSQKRRQLWSGAPEFVSATVSFYRDQNDLWTGIVGRAATPCLFQCHVPEWRICTKSYSVMAENPRNLLIKKIAYVRTYKGTTGNTYTSATSSHALRDVMDSLRIRSANTTERDTAVHGSARYHKAMREGVYSNPSVMEDEALYPLLYELVISGNIDELEATWPSCRQKVNEFTKAELLTMAAGQGSLPMVRLFLEWDEDQHKPRNDAVKFIVVIQDAIQSANPELMRWILCKAAYWGSVSGRKYRDVVLAIGKSESTDAFDIWQEVITSLPSPNDNLIKELFEKTVLTTINKYPDQDARLYDTWKTLYQKGLLEKNLADLGRALTTVARTTLSIEQATAILACGAPIDYPRTLGGTGHTALHWACKNTSREAARFIKFLLVEGANPFTSFGKLAAEEEGARKIETWLNVTWDDLMEWAFQQRRSKGLPILRDKQRFPRYKLTGKELDAAIKDRRKIETALPFTNAADGGKHHSTLRIVAKRSHGVLSAY</sequence>
<dbReference type="SUPFAM" id="SSF48403">
    <property type="entry name" value="Ankyrin repeat"/>
    <property type="match status" value="1"/>
</dbReference>
<evidence type="ECO:0000313" key="7">
    <source>
        <dbReference type="EMBL" id="KEZ43658.1"/>
    </source>
</evidence>
<dbReference type="AlphaFoldDB" id="A0A084G8J6"/>
<feature type="repeat" description="ANK" evidence="2">
    <location>
        <begin position="1031"/>
        <end position="1060"/>
    </location>
</feature>
<evidence type="ECO:0000259" key="4">
    <source>
        <dbReference type="Pfam" id="PF22939"/>
    </source>
</evidence>
<dbReference type="InterPro" id="IPR002110">
    <property type="entry name" value="Ankyrin_rpt"/>
</dbReference>
<gene>
    <name evidence="7" type="ORF">SAPIO_CDS4263</name>
</gene>
<dbReference type="Pfam" id="PF24883">
    <property type="entry name" value="NPHP3_N"/>
    <property type="match status" value="1"/>
</dbReference>
<evidence type="ECO:0000256" key="1">
    <source>
        <dbReference type="ARBA" id="ARBA00022737"/>
    </source>
</evidence>
<dbReference type="VEuPathDB" id="FungiDB:SAPIO_CDS4263"/>
<protein>
    <submittedName>
        <fullName evidence="7">Uncharacterized protein</fullName>
    </submittedName>
</protein>
<feature type="domain" description="GPI inositol-deacylase winged helix" evidence="4">
    <location>
        <begin position="490"/>
        <end position="563"/>
    </location>
</feature>
<dbReference type="Gene3D" id="3.40.50.300">
    <property type="entry name" value="P-loop containing nucleotide triphosphate hydrolases"/>
    <property type="match status" value="1"/>
</dbReference>
<dbReference type="SUPFAM" id="SSF52540">
    <property type="entry name" value="P-loop containing nucleoside triphosphate hydrolases"/>
    <property type="match status" value="1"/>
</dbReference>
<name>A0A084G8J6_PSEDA</name>
<dbReference type="Pfam" id="PF24809">
    <property type="entry name" value="DUF7708"/>
    <property type="match status" value="1"/>
</dbReference>
<dbReference type="InterPro" id="IPR027417">
    <property type="entry name" value="P-loop_NTPase"/>
</dbReference>
<dbReference type="RefSeq" id="XP_016643457.1">
    <property type="nucleotide sequence ID" value="XM_016786855.1"/>
</dbReference>
<keyword evidence="1" id="KW-0677">Repeat</keyword>
<dbReference type="PANTHER" id="PTHR10039:SF14">
    <property type="entry name" value="NACHT DOMAIN-CONTAINING PROTEIN"/>
    <property type="match status" value="1"/>
</dbReference>
<feature type="domain" description="Nephrocystin 3-like N-terminal" evidence="6">
    <location>
        <begin position="239"/>
        <end position="376"/>
    </location>
</feature>
<dbReference type="Pfam" id="PF22939">
    <property type="entry name" value="WHD_GPIID"/>
    <property type="match status" value="1"/>
</dbReference>
<dbReference type="InterPro" id="IPR056884">
    <property type="entry name" value="NPHP3-like_N"/>
</dbReference>
<accession>A0A084G8J6</accession>
<dbReference type="GeneID" id="27723335"/>